<dbReference type="PANTHER" id="PTHR42966:SF2">
    <property type="entry name" value="PSEUDAMINIC ACID SYNTHASE"/>
    <property type="match status" value="1"/>
</dbReference>
<dbReference type="EMBL" id="JADINH010000090">
    <property type="protein sequence ID" value="MBO8415566.1"/>
    <property type="molecule type" value="Genomic_DNA"/>
</dbReference>
<dbReference type="InterPro" id="IPR036732">
    <property type="entry name" value="AFP_Neu5c_C_sf"/>
</dbReference>
<dbReference type="Pfam" id="PF03102">
    <property type="entry name" value="NeuB"/>
    <property type="match status" value="1"/>
</dbReference>
<feature type="domain" description="AFP-like" evidence="1">
    <location>
        <begin position="283"/>
        <end position="339"/>
    </location>
</feature>
<dbReference type="PANTHER" id="PTHR42966">
    <property type="entry name" value="N-ACETYLNEURAMINATE SYNTHASE"/>
    <property type="match status" value="1"/>
</dbReference>
<sequence length="339" mass="37395">MFEQIKSPVLVAEISGNHMGSLDRALDLIDLAARSGADAVKIQTYTADSLTLNCQRPEFMIKGGLWDGYNLYELYQNAKTPPHWLPELFSFAKNRGIFLFSSPFSPEDVEALEDVDCPAYKIASFELNYPDLIAQCAQTGKPMVMSTGLGTLEEIERAVNHAVKNGCRDLTLLYCVSRYPAPPESFNLNAIPFYKEHFGCRAGLSSHALSLTIDVAAAALGADLIEKHFVDDRDKGSVDAAFSMEPDEWQQMAQETRLAATAAGKKGVCLQPEDMLQRKGRRSVYLTAPLKKGQKLSKAHVRVVRPGLGLDPFELESVLGHEALSDLEAPQPLQREMFA</sequence>
<dbReference type="EC" id="2.5.1.97" evidence="2"/>
<dbReference type="InterPro" id="IPR006190">
    <property type="entry name" value="SAF_AFP_Neu5Ac"/>
</dbReference>
<dbReference type="Gene3D" id="3.90.1210.10">
    <property type="entry name" value="Antifreeze-like/N-acetylneuraminic acid synthase C-terminal domain"/>
    <property type="match status" value="1"/>
</dbReference>
<keyword evidence="2" id="KW-0808">Transferase</keyword>
<dbReference type="SUPFAM" id="SSF51269">
    <property type="entry name" value="AFP III-like domain"/>
    <property type="match status" value="1"/>
</dbReference>
<protein>
    <submittedName>
        <fullName evidence="2">Pseudaminic acid synthase</fullName>
        <ecNumber evidence="2">2.5.1.97</ecNumber>
    </submittedName>
</protein>
<dbReference type="InterPro" id="IPR013132">
    <property type="entry name" value="PseI/NeuA/B-like_N"/>
</dbReference>
<reference evidence="2" key="1">
    <citation type="submission" date="2020-10" db="EMBL/GenBank/DDBJ databases">
        <authorList>
            <person name="Gilroy R."/>
        </authorList>
    </citation>
    <scope>NUCLEOTIDE SEQUENCE</scope>
    <source>
        <strain evidence="2">17213</strain>
    </source>
</reference>
<dbReference type="NCBIfam" id="TIGR03586">
    <property type="entry name" value="PseI"/>
    <property type="match status" value="1"/>
</dbReference>
<evidence type="ECO:0000313" key="3">
    <source>
        <dbReference type="Proteomes" id="UP000823631"/>
    </source>
</evidence>
<dbReference type="InterPro" id="IPR020030">
    <property type="entry name" value="Pseudaminic_synth_PseI"/>
</dbReference>
<reference evidence="2" key="2">
    <citation type="journal article" date="2021" name="PeerJ">
        <title>Extensive microbial diversity within the chicken gut microbiome revealed by metagenomics and culture.</title>
        <authorList>
            <person name="Gilroy R."/>
            <person name="Ravi A."/>
            <person name="Getino M."/>
            <person name="Pursley I."/>
            <person name="Horton D.L."/>
            <person name="Alikhan N.F."/>
            <person name="Baker D."/>
            <person name="Gharbi K."/>
            <person name="Hall N."/>
            <person name="Watson M."/>
            <person name="Adriaenssens E.M."/>
            <person name="Foster-Nyarko E."/>
            <person name="Jarju S."/>
            <person name="Secka A."/>
            <person name="Antonio M."/>
            <person name="Oren A."/>
            <person name="Chaudhuri R.R."/>
            <person name="La Ragione R."/>
            <person name="Hildebrand F."/>
            <person name="Pallen M.J."/>
        </authorList>
    </citation>
    <scope>NUCLEOTIDE SEQUENCE</scope>
    <source>
        <strain evidence="2">17213</strain>
    </source>
</reference>
<accession>A0A9D9GSY9</accession>
<dbReference type="GO" id="GO:0016051">
    <property type="term" value="P:carbohydrate biosynthetic process"/>
    <property type="evidence" value="ECO:0007669"/>
    <property type="project" value="InterPro"/>
</dbReference>
<dbReference type="GO" id="GO:0047444">
    <property type="term" value="F:N-acylneuraminate-9-phosphate synthase activity"/>
    <property type="evidence" value="ECO:0007669"/>
    <property type="project" value="TreeGrafter"/>
</dbReference>
<dbReference type="InterPro" id="IPR057736">
    <property type="entry name" value="SAF_PseI/NeuA/NeuB"/>
</dbReference>
<dbReference type="Gene3D" id="3.20.20.70">
    <property type="entry name" value="Aldolase class I"/>
    <property type="match status" value="1"/>
</dbReference>
<dbReference type="Pfam" id="PF08666">
    <property type="entry name" value="SAF"/>
    <property type="match status" value="1"/>
</dbReference>
<proteinExistence type="predicted"/>
<dbReference type="InterPro" id="IPR013974">
    <property type="entry name" value="SAF"/>
</dbReference>
<dbReference type="CDD" id="cd11615">
    <property type="entry name" value="SAF_NeuB_like"/>
    <property type="match status" value="1"/>
</dbReference>
<name>A0A9D9GSY9_9GAMM</name>
<evidence type="ECO:0000313" key="2">
    <source>
        <dbReference type="EMBL" id="MBO8415566.1"/>
    </source>
</evidence>
<dbReference type="InterPro" id="IPR013785">
    <property type="entry name" value="Aldolase_TIM"/>
</dbReference>
<dbReference type="InterPro" id="IPR051690">
    <property type="entry name" value="PseI-like"/>
</dbReference>
<dbReference type="SMART" id="SM00858">
    <property type="entry name" value="SAF"/>
    <property type="match status" value="1"/>
</dbReference>
<comment type="caution">
    <text evidence="2">The sequence shown here is derived from an EMBL/GenBank/DDBJ whole genome shotgun (WGS) entry which is preliminary data.</text>
</comment>
<dbReference type="Proteomes" id="UP000823631">
    <property type="component" value="Unassembled WGS sequence"/>
</dbReference>
<dbReference type="PROSITE" id="PS50844">
    <property type="entry name" value="AFP_LIKE"/>
    <property type="match status" value="1"/>
</dbReference>
<dbReference type="SUPFAM" id="SSF51569">
    <property type="entry name" value="Aldolase"/>
    <property type="match status" value="1"/>
</dbReference>
<gene>
    <name evidence="2" type="primary">pseI</name>
    <name evidence="2" type="ORF">IAB19_04190</name>
</gene>
<evidence type="ECO:0000259" key="1">
    <source>
        <dbReference type="PROSITE" id="PS50844"/>
    </source>
</evidence>
<organism evidence="2 3">
    <name type="scientific">Candidatus Avisuccinivibrio stercorigallinarum</name>
    <dbReference type="NCBI Taxonomy" id="2840704"/>
    <lineage>
        <taxon>Bacteria</taxon>
        <taxon>Pseudomonadati</taxon>
        <taxon>Pseudomonadota</taxon>
        <taxon>Gammaproteobacteria</taxon>
        <taxon>Aeromonadales</taxon>
        <taxon>Succinivibrionaceae</taxon>
        <taxon>Succinivibrionaceae incertae sedis</taxon>
        <taxon>Candidatus Avisuccinivibrio</taxon>
    </lineage>
</organism>
<dbReference type="AlphaFoldDB" id="A0A9D9GSY9"/>